<feature type="transmembrane region" description="Helical" evidence="6">
    <location>
        <begin position="226"/>
        <end position="249"/>
    </location>
</feature>
<feature type="transmembrane region" description="Helical" evidence="6">
    <location>
        <begin position="148"/>
        <end position="173"/>
    </location>
</feature>
<feature type="transmembrane region" description="Helical" evidence="6">
    <location>
        <begin position="423"/>
        <end position="442"/>
    </location>
</feature>
<feature type="transmembrane region" description="Helical" evidence="6">
    <location>
        <begin position="109"/>
        <end position="128"/>
    </location>
</feature>
<evidence type="ECO:0000256" key="3">
    <source>
        <dbReference type="ARBA" id="ARBA00022692"/>
    </source>
</evidence>
<dbReference type="GO" id="GO:0016020">
    <property type="term" value="C:membrane"/>
    <property type="evidence" value="ECO:0007669"/>
    <property type="project" value="UniProtKB-SubCell"/>
</dbReference>
<dbReference type="RefSeq" id="WP_106152127.1">
    <property type="nucleotide sequence ID" value="NZ_PVTS01000003.1"/>
</dbReference>
<dbReference type="EMBL" id="QPIZ01000027">
    <property type="protein sequence ID" value="RCW29561.1"/>
    <property type="molecule type" value="Genomic_DNA"/>
</dbReference>
<keyword evidence="3 6" id="KW-0812">Transmembrane</keyword>
<sequence>MTLVWTIAIVLSLLAVIDLIVGVSNDAVNFLNSAIGSRVATRRAIFWIAGAGVLLGTFFSAGMMEVARKGVIYPQSFFLTELMIIFLAVMIVDILLIDTYNTLGFPTSTTIAVVFELTGAALAIAFIKTSGPLSGESVLSDYINTGRVFLLFSGILVSILFAFLAGALVQFISRLVFSFRYQGRFRLLLSIFGALSVSGILFLIFMKGIDASSLLDNPMVHWTGEHPFYTFLMIFVGTFFLLYLLALLFQVDIPKMVVLFGTFALALSFAANDLVNFIGVPLAGIESFRAFLTSGGGMSPDSFGLSFLTDAWLRDHGLGDWVYGAFFLGSGIVMILTLFYSRKARSVTETEVYLGRQHSGQEHFEPSQLSRILVRQFLRFYGRADGLLPTNLRRFISAKYQKSDDEAEGKKVDGVIYFDTLRASVNLVVASILISLGTWWGFPLSTTFVVFMVAMGTSLADQAWGRESAVYRISGVLSILGGWFITACLGFLGAFILTLLLWWGTWITMVAALGFMVFYLVKSTRYHRRRQEEKEKFKKEFSNEIAQNIGWMRNAGSETIRKMLLESSKIYLLLVQGLLEEDAVKLLEVKEKTEGLRGRVKGAKTEFFRAMSNMPEESQDPGQFFIQALDYLTELSNTLMAMVNPVCDHVKNQHKGLVEYQREDLTGILEETTSFFNFMVHLEKDKKFAMLPELVQRQQALFSLIEGFRLNHIRKIRSGHGKTRINIIYMELLGETRNLVTYSVNLVKSLKSFFE</sequence>
<evidence type="ECO:0000256" key="6">
    <source>
        <dbReference type="RuleBase" id="RU363058"/>
    </source>
</evidence>
<name>A0A2T0XR46_9BACT</name>
<accession>A0A2T0XR46</accession>
<dbReference type="PANTHER" id="PTHR11101">
    <property type="entry name" value="PHOSPHATE TRANSPORTER"/>
    <property type="match status" value="1"/>
</dbReference>
<comment type="subcellular location">
    <subcellularLocation>
        <location evidence="1 6">Membrane</location>
        <topology evidence="1 6">Multi-pass membrane protein</topology>
    </subcellularLocation>
</comment>
<dbReference type="InterPro" id="IPR001204">
    <property type="entry name" value="Phos_transporter"/>
</dbReference>
<dbReference type="GO" id="GO:0005315">
    <property type="term" value="F:phosphate transmembrane transporter activity"/>
    <property type="evidence" value="ECO:0007669"/>
    <property type="project" value="InterPro"/>
</dbReference>
<feature type="transmembrane region" description="Helical" evidence="6">
    <location>
        <begin position="256"/>
        <end position="278"/>
    </location>
</feature>
<keyword evidence="8" id="KW-1185">Reference proteome</keyword>
<feature type="transmembrane region" description="Helical" evidence="6">
    <location>
        <begin position="476"/>
        <end position="497"/>
    </location>
</feature>
<feature type="transmembrane region" description="Helical" evidence="6">
    <location>
        <begin position="76"/>
        <end position="97"/>
    </location>
</feature>
<keyword evidence="2 6" id="KW-0813">Transport</keyword>
<proteinExistence type="inferred from homology"/>
<evidence type="ECO:0000313" key="8">
    <source>
        <dbReference type="Proteomes" id="UP000252733"/>
    </source>
</evidence>
<comment type="similarity">
    <text evidence="6">Belongs to the inorganic phosphate transporter (PiT) (TC 2.A.20) family.</text>
</comment>
<dbReference type="OrthoDB" id="1110016at2"/>
<organism evidence="7 8">
    <name type="scientific">Marinilabilia salmonicolor</name>
    <dbReference type="NCBI Taxonomy" id="989"/>
    <lineage>
        <taxon>Bacteria</taxon>
        <taxon>Pseudomonadati</taxon>
        <taxon>Bacteroidota</taxon>
        <taxon>Bacteroidia</taxon>
        <taxon>Marinilabiliales</taxon>
        <taxon>Marinilabiliaceae</taxon>
        <taxon>Marinilabilia</taxon>
    </lineage>
</organism>
<gene>
    <name evidence="7" type="ORF">DFO77_12754</name>
</gene>
<evidence type="ECO:0000313" key="7">
    <source>
        <dbReference type="EMBL" id="RCW29561.1"/>
    </source>
</evidence>
<feature type="transmembrane region" description="Helical" evidence="6">
    <location>
        <begin position="44"/>
        <end position="64"/>
    </location>
</feature>
<feature type="transmembrane region" description="Helical" evidence="6">
    <location>
        <begin position="185"/>
        <end position="206"/>
    </location>
</feature>
<evidence type="ECO:0000256" key="1">
    <source>
        <dbReference type="ARBA" id="ARBA00004141"/>
    </source>
</evidence>
<feature type="transmembrane region" description="Helical" evidence="6">
    <location>
        <begin position="321"/>
        <end position="340"/>
    </location>
</feature>
<feature type="transmembrane region" description="Helical" evidence="6">
    <location>
        <begin position="503"/>
        <end position="521"/>
    </location>
</feature>
<reference evidence="7 8" key="1">
    <citation type="submission" date="2018-07" db="EMBL/GenBank/DDBJ databases">
        <title>Freshwater and sediment microbial communities from various areas in North America, analyzing microbe dynamics in response to fracking.</title>
        <authorList>
            <person name="Lamendella R."/>
        </authorList>
    </citation>
    <scope>NUCLEOTIDE SEQUENCE [LARGE SCALE GENOMIC DNA]</scope>
    <source>
        <strain evidence="7 8">160A</strain>
    </source>
</reference>
<keyword evidence="4 6" id="KW-1133">Transmembrane helix</keyword>
<keyword evidence="5 6" id="KW-0472">Membrane</keyword>
<dbReference type="Proteomes" id="UP000252733">
    <property type="component" value="Unassembled WGS sequence"/>
</dbReference>
<protein>
    <recommendedName>
        <fullName evidence="6">Phosphate transporter</fullName>
    </recommendedName>
</protein>
<dbReference type="STRING" id="1168289.GCA_000259075_00369"/>
<dbReference type="AlphaFoldDB" id="A0A2T0XR46"/>
<dbReference type="Pfam" id="PF01384">
    <property type="entry name" value="PHO4"/>
    <property type="match status" value="2"/>
</dbReference>
<feature type="transmembrane region" description="Helical" evidence="6">
    <location>
        <begin position="6"/>
        <end position="23"/>
    </location>
</feature>
<evidence type="ECO:0000256" key="4">
    <source>
        <dbReference type="ARBA" id="ARBA00022989"/>
    </source>
</evidence>
<comment type="caution">
    <text evidence="7">The sequence shown here is derived from an EMBL/GenBank/DDBJ whole genome shotgun (WGS) entry which is preliminary data.</text>
</comment>
<evidence type="ECO:0000256" key="2">
    <source>
        <dbReference type="ARBA" id="ARBA00022448"/>
    </source>
</evidence>
<feature type="transmembrane region" description="Helical" evidence="6">
    <location>
        <begin position="448"/>
        <end position="464"/>
    </location>
</feature>
<evidence type="ECO:0000256" key="5">
    <source>
        <dbReference type="ARBA" id="ARBA00023136"/>
    </source>
</evidence>
<keyword evidence="6" id="KW-0592">Phosphate transport</keyword>
<dbReference type="GO" id="GO:0035435">
    <property type="term" value="P:phosphate ion transmembrane transport"/>
    <property type="evidence" value="ECO:0007669"/>
    <property type="project" value="TreeGrafter"/>
</dbReference>
<dbReference type="PANTHER" id="PTHR11101:SF16">
    <property type="entry name" value="PHOSPHATE TRANSPORTER"/>
    <property type="match status" value="1"/>
</dbReference>